<dbReference type="AlphaFoldDB" id="A0AAV9VHI9"/>
<evidence type="ECO:0000313" key="1">
    <source>
        <dbReference type="EMBL" id="KAK6361354.1"/>
    </source>
</evidence>
<gene>
    <name evidence="1" type="ORF">TWF730_005088</name>
</gene>
<dbReference type="Proteomes" id="UP001373714">
    <property type="component" value="Unassembled WGS sequence"/>
</dbReference>
<reference evidence="1 2" key="1">
    <citation type="submission" date="2019-10" db="EMBL/GenBank/DDBJ databases">
        <authorList>
            <person name="Palmer J.M."/>
        </authorList>
    </citation>
    <scope>NUCLEOTIDE SEQUENCE [LARGE SCALE GENOMIC DNA]</scope>
    <source>
        <strain evidence="1 2">TWF730</strain>
    </source>
</reference>
<sequence>MDARATSFSANSGILISSPPDHLLAQETQEEETIIEETVYVYKKPRTPAEAEGIPELSDALDPCRIGYLHPGILKQFRDAYLYVEKRVIEFLEESELWDLKSQFGEQLEDAKEFINSGGKDAKAMFKTEAWHLIFYIARMLHPSHFTYYPGHQQVTIFATSGLEIIQLIGATYMNMDRSCRKAAAADREVDFQDSVPYYWDLSSESMPAKWTVVQERRAKRV</sequence>
<protein>
    <submittedName>
        <fullName evidence="1">Uncharacterized protein</fullName>
    </submittedName>
</protein>
<comment type="caution">
    <text evidence="1">The sequence shown here is derived from an EMBL/GenBank/DDBJ whole genome shotgun (WGS) entry which is preliminary data.</text>
</comment>
<keyword evidence="2" id="KW-1185">Reference proteome</keyword>
<dbReference type="EMBL" id="JAVHNS010000002">
    <property type="protein sequence ID" value="KAK6361354.1"/>
    <property type="molecule type" value="Genomic_DNA"/>
</dbReference>
<organism evidence="1 2">
    <name type="scientific">Orbilia blumenaviensis</name>
    <dbReference type="NCBI Taxonomy" id="1796055"/>
    <lineage>
        <taxon>Eukaryota</taxon>
        <taxon>Fungi</taxon>
        <taxon>Dikarya</taxon>
        <taxon>Ascomycota</taxon>
        <taxon>Pezizomycotina</taxon>
        <taxon>Orbiliomycetes</taxon>
        <taxon>Orbiliales</taxon>
        <taxon>Orbiliaceae</taxon>
        <taxon>Orbilia</taxon>
    </lineage>
</organism>
<evidence type="ECO:0000313" key="2">
    <source>
        <dbReference type="Proteomes" id="UP001373714"/>
    </source>
</evidence>
<proteinExistence type="predicted"/>
<name>A0AAV9VHI9_9PEZI</name>
<accession>A0AAV9VHI9</accession>